<dbReference type="EMBL" id="BAAABW010000015">
    <property type="protein sequence ID" value="GAA0349365.1"/>
    <property type="molecule type" value="Genomic_DNA"/>
</dbReference>
<evidence type="ECO:0000256" key="2">
    <source>
        <dbReference type="ARBA" id="ARBA00008034"/>
    </source>
</evidence>
<keyword evidence="6" id="KW-0813">Transport</keyword>
<evidence type="ECO:0000256" key="6">
    <source>
        <dbReference type="RuleBase" id="RU003943"/>
    </source>
</evidence>
<evidence type="ECO:0000256" key="7">
    <source>
        <dbReference type="SAM" id="Phobius"/>
    </source>
</evidence>
<proteinExistence type="inferred from homology"/>
<dbReference type="SUPFAM" id="SSF81345">
    <property type="entry name" value="ABC transporter involved in vitamin B12 uptake, BtuC"/>
    <property type="match status" value="1"/>
</dbReference>
<protein>
    <submittedName>
        <fullName evidence="8">Metal ABC transporter permease</fullName>
    </submittedName>
</protein>
<accession>A0ABN0WXC1</accession>
<dbReference type="Pfam" id="PF00950">
    <property type="entry name" value="ABC-3"/>
    <property type="match status" value="1"/>
</dbReference>
<dbReference type="PANTHER" id="PTHR30477">
    <property type="entry name" value="ABC-TRANSPORTER METAL-BINDING PROTEIN"/>
    <property type="match status" value="1"/>
</dbReference>
<feature type="transmembrane region" description="Helical" evidence="7">
    <location>
        <begin position="237"/>
        <end position="257"/>
    </location>
</feature>
<name>A0ABN0WXC1_9ACTN</name>
<evidence type="ECO:0000313" key="9">
    <source>
        <dbReference type="Proteomes" id="UP001500063"/>
    </source>
</evidence>
<keyword evidence="5 7" id="KW-0472">Membrane</keyword>
<gene>
    <name evidence="8" type="ORF">GCM10010319_27700</name>
</gene>
<dbReference type="PANTHER" id="PTHR30477:SF0">
    <property type="entry name" value="METAL TRANSPORT SYSTEM MEMBRANE PROTEIN TM_0125-RELATED"/>
    <property type="match status" value="1"/>
</dbReference>
<dbReference type="Proteomes" id="UP001500063">
    <property type="component" value="Unassembled WGS sequence"/>
</dbReference>
<dbReference type="Gene3D" id="1.10.3470.10">
    <property type="entry name" value="ABC transporter involved in vitamin B12 uptake, BtuC"/>
    <property type="match status" value="1"/>
</dbReference>
<feature type="transmembrane region" description="Helical" evidence="7">
    <location>
        <begin position="112"/>
        <end position="130"/>
    </location>
</feature>
<evidence type="ECO:0000313" key="8">
    <source>
        <dbReference type="EMBL" id="GAA0349365.1"/>
    </source>
</evidence>
<comment type="caution">
    <text evidence="8">The sequence shown here is derived from an EMBL/GenBank/DDBJ whole genome shotgun (WGS) entry which is preliminary data.</text>
</comment>
<feature type="transmembrane region" description="Helical" evidence="7">
    <location>
        <begin position="150"/>
        <end position="174"/>
    </location>
</feature>
<evidence type="ECO:0000256" key="3">
    <source>
        <dbReference type="ARBA" id="ARBA00022692"/>
    </source>
</evidence>
<dbReference type="InterPro" id="IPR037294">
    <property type="entry name" value="ABC_BtuC-like"/>
</dbReference>
<evidence type="ECO:0000256" key="5">
    <source>
        <dbReference type="ARBA" id="ARBA00023136"/>
    </source>
</evidence>
<feature type="transmembrane region" description="Helical" evidence="7">
    <location>
        <begin position="263"/>
        <end position="283"/>
    </location>
</feature>
<evidence type="ECO:0000256" key="1">
    <source>
        <dbReference type="ARBA" id="ARBA00004141"/>
    </source>
</evidence>
<comment type="subcellular location">
    <subcellularLocation>
        <location evidence="6">Cell membrane</location>
        <topology evidence="6">Multi-pass membrane protein</topology>
    </subcellularLocation>
    <subcellularLocation>
        <location evidence="1">Membrane</location>
        <topology evidence="1">Multi-pass membrane protein</topology>
    </subcellularLocation>
</comment>
<reference evidence="8 9" key="1">
    <citation type="journal article" date="2019" name="Int. J. Syst. Evol. Microbiol.">
        <title>The Global Catalogue of Microorganisms (GCM) 10K type strain sequencing project: providing services to taxonomists for standard genome sequencing and annotation.</title>
        <authorList>
            <consortium name="The Broad Institute Genomics Platform"/>
            <consortium name="The Broad Institute Genome Sequencing Center for Infectious Disease"/>
            <person name="Wu L."/>
            <person name="Ma J."/>
        </authorList>
    </citation>
    <scope>NUCLEOTIDE SEQUENCE [LARGE SCALE GENOMIC DNA]</scope>
    <source>
        <strain evidence="8 9">JCM 4565</strain>
    </source>
</reference>
<comment type="similarity">
    <text evidence="2 6">Belongs to the ABC-3 integral membrane protein family.</text>
</comment>
<sequence length="301" mass="30955">MLSADIASPAWSWDLVGDFRLMWSYPFMVNAFRAGAIVAVVSAAVGWFVVLRRQTFAAHTVSTVAFPGAAGAVLLGVGAVYGYFTLCVAAALVIAALRGGGDREESALTGTVQAFLLACGFLFIALYKGLLGGPQAILFGTFLGITAHQVTVLLGVSVVVLAVLALIGRPLLFASVDPQVAAGRGVPVRALSVVFLVLLGAATAEAGQITGTLLVFALMVIPAATAQAVTARPAASLALAVLLACAATWLGLIAAYYSPYPLGFFVTSFAFAGYLLALGLRALRGLLGRVRVPLPAEEAAR</sequence>
<keyword evidence="4 7" id="KW-1133">Transmembrane helix</keyword>
<dbReference type="InterPro" id="IPR001626">
    <property type="entry name" value="ABC_TroCD"/>
</dbReference>
<feature type="transmembrane region" description="Helical" evidence="7">
    <location>
        <begin position="31"/>
        <end position="49"/>
    </location>
</feature>
<feature type="transmembrane region" description="Helical" evidence="7">
    <location>
        <begin position="81"/>
        <end position="100"/>
    </location>
</feature>
<evidence type="ECO:0000256" key="4">
    <source>
        <dbReference type="ARBA" id="ARBA00022989"/>
    </source>
</evidence>
<keyword evidence="9" id="KW-1185">Reference proteome</keyword>
<organism evidence="8 9">
    <name type="scientific">Streptomyces blastmyceticus</name>
    <dbReference type="NCBI Taxonomy" id="68180"/>
    <lineage>
        <taxon>Bacteria</taxon>
        <taxon>Bacillati</taxon>
        <taxon>Actinomycetota</taxon>
        <taxon>Actinomycetes</taxon>
        <taxon>Kitasatosporales</taxon>
        <taxon>Streptomycetaceae</taxon>
        <taxon>Streptomyces</taxon>
    </lineage>
</organism>
<keyword evidence="3 6" id="KW-0812">Transmembrane</keyword>